<feature type="domain" description="Cobalamin-independent methionine synthase MetE C-terminal/archaeal" evidence="1">
    <location>
        <begin position="1"/>
        <end position="61"/>
    </location>
</feature>
<dbReference type="InterPro" id="IPR038071">
    <property type="entry name" value="UROD/MetE-like_sf"/>
</dbReference>
<dbReference type="EMBL" id="UINC01200847">
    <property type="protein sequence ID" value="SVE19915.1"/>
    <property type="molecule type" value="Genomic_DNA"/>
</dbReference>
<protein>
    <recommendedName>
        <fullName evidence="1">Cobalamin-independent methionine synthase MetE C-terminal/archaeal domain-containing protein</fullName>
    </recommendedName>
</protein>
<name>A0A383BKL3_9ZZZZ</name>
<gene>
    <name evidence="2" type="ORF">METZ01_LOCUS472769</name>
</gene>
<evidence type="ECO:0000313" key="2">
    <source>
        <dbReference type="EMBL" id="SVE19915.1"/>
    </source>
</evidence>
<dbReference type="Gene3D" id="3.20.20.210">
    <property type="match status" value="1"/>
</dbReference>
<proteinExistence type="predicted"/>
<dbReference type="SUPFAM" id="SSF51726">
    <property type="entry name" value="UROD/MetE-like"/>
    <property type="match status" value="1"/>
</dbReference>
<reference evidence="2" key="1">
    <citation type="submission" date="2018-05" db="EMBL/GenBank/DDBJ databases">
        <authorList>
            <person name="Lanie J.A."/>
            <person name="Ng W.-L."/>
            <person name="Kazmierczak K.M."/>
            <person name="Andrzejewski T.M."/>
            <person name="Davidsen T.M."/>
            <person name="Wayne K.J."/>
            <person name="Tettelin H."/>
            <person name="Glass J.I."/>
            <person name="Rusch D."/>
            <person name="Podicherti R."/>
            <person name="Tsui H.-C.T."/>
            <person name="Winkler M.E."/>
        </authorList>
    </citation>
    <scope>NUCLEOTIDE SEQUENCE</scope>
</reference>
<dbReference type="InterPro" id="IPR002629">
    <property type="entry name" value="Met_Synth_C/arc"/>
</dbReference>
<evidence type="ECO:0000259" key="1">
    <source>
        <dbReference type="Pfam" id="PF01717"/>
    </source>
</evidence>
<dbReference type="AlphaFoldDB" id="A0A383BKL3"/>
<organism evidence="2">
    <name type="scientific">marine metagenome</name>
    <dbReference type="NCBI Taxonomy" id="408172"/>
    <lineage>
        <taxon>unclassified sequences</taxon>
        <taxon>metagenomes</taxon>
        <taxon>ecological metagenomes</taxon>
    </lineage>
</organism>
<accession>A0A383BKL3</accession>
<dbReference type="Pfam" id="PF01717">
    <property type="entry name" value="Meth_synt_2"/>
    <property type="match status" value="1"/>
</dbReference>
<sequence length="63" mass="7015">MGLIDVAKSKLEEVDQITERIQECLNHIDLHRIIAAPDCGLGLLNRHLAIDKMKNLCIAAHSI</sequence>
<dbReference type="GO" id="GO:0008270">
    <property type="term" value="F:zinc ion binding"/>
    <property type="evidence" value="ECO:0007669"/>
    <property type="project" value="InterPro"/>
</dbReference>
<dbReference type="GO" id="GO:0003871">
    <property type="term" value="F:5-methyltetrahydropteroyltriglutamate-homocysteine S-methyltransferase activity"/>
    <property type="evidence" value="ECO:0007669"/>
    <property type="project" value="InterPro"/>
</dbReference>
<dbReference type="GO" id="GO:0009086">
    <property type="term" value="P:methionine biosynthetic process"/>
    <property type="evidence" value="ECO:0007669"/>
    <property type="project" value="InterPro"/>
</dbReference>